<evidence type="ECO:0000313" key="12">
    <source>
        <dbReference type="Proteomes" id="UP001497512"/>
    </source>
</evidence>
<dbReference type="InterPro" id="IPR050241">
    <property type="entry name" value="NAD-cap_RNA_hydrolase_NudC"/>
</dbReference>
<comment type="catalytic activity">
    <reaction evidence="9">
        <text>a 5'-end NAD(+)-phospho-ribonucleoside in mRNA + H2O = a 5'-end phospho-adenosine-phospho-ribonucleoside in mRNA + beta-nicotinamide D-ribonucleotide + 2 H(+)</text>
        <dbReference type="Rhea" id="RHEA:60876"/>
        <dbReference type="Rhea" id="RHEA-COMP:15698"/>
        <dbReference type="Rhea" id="RHEA-COMP:15719"/>
        <dbReference type="ChEBI" id="CHEBI:14649"/>
        <dbReference type="ChEBI" id="CHEBI:15377"/>
        <dbReference type="ChEBI" id="CHEBI:15378"/>
        <dbReference type="ChEBI" id="CHEBI:144029"/>
        <dbReference type="ChEBI" id="CHEBI:144051"/>
    </reaction>
    <physiologicalReaction direction="left-to-right" evidence="9">
        <dbReference type="Rhea" id="RHEA:60877"/>
    </physiologicalReaction>
</comment>
<organism evidence="11 12">
    <name type="scientific">Sphagnum troendelagicum</name>
    <dbReference type="NCBI Taxonomy" id="128251"/>
    <lineage>
        <taxon>Eukaryota</taxon>
        <taxon>Viridiplantae</taxon>
        <taxon>Streptophyta</taxon>
        <taxon>Embryophyta</taxon>
        <taxon>Bryophyta</taxon>
        <taxon>Sphagnophytina</taxon>
        <taxon>Sphagnopsida</taxon>
        <taxon>Sphagnales</taxon>
        <taxon>Sphagnaceae</taxon>
        <taxon>Sphagnum</taxon>
    </lineage>
</organism>
<dbReference type="EMBL" id="OZ019894">
    <property type="protein sequence ID" value="CAK9215507.1"/>
    <property type="molecule type" value="Genomic_DNA"/>
</dbReference>
<dbReference type="PANTHER" id="PTHR42904:SF6">
    <property type="entry name" value="NAD-CAPPED RNA HYDROLASE NUDT12"/>
    <property type="match status" value="1"/>
</dbReference>
<dbReference type="CDD" id="cd03429">
    <property type="entry name" value="NUDIX_NADH_pyrophosphatase_Nudt13"/>
    <property type="match status" value="1"/>
</dbReference>
<evidence type="ECO:0000256" key="3">
    <source>
        <dbReference type="ARBA" id="ARBA00009595"/>
    </source>
</evidence>
<feature type="domain" description="Nudix hydrolase" evidence="10">
    <location>
        <begin position="230"/>
        <end position="365"/>
    </location>
</feature>
<dbReference type="NCBIfam" id="NF001299">
    <property type="entry name" value="PRK00241.1"/>
    <property type="match status" value="1"/>
</dbReference>
<comment type="cofactor">
    <cofactor evidence="1">
        <name>Mg(2+)</name>
        <dbReference type="ChEBI" id="CHEBI:18420"/>
    </cofactor>
</comment>
<reference evidence="11" key="1">
    <citation type="submission" date="2024-02" db="EMBL/GenBank/DDBJ databases">
        <authorList>
            <consortium name="ELIXIR-Norway"/>
            <consortium name="Elixir Norway"/>
        </authorList>
    </citation>
    <scope>NUCLEOTIDE SEQUENCE</scope>
</reference>
<keyword evidence="6" id="KW-0378">Hydrolase</keyword>
<dbReference type="PROSITE" id="PS00893">
    <property type="entry name" value="NUDIX_BOX"/>
    <property type="match status" value="1"/>
</dbReference>
<evidence type="ECO:0000259" key="10">
    <source>
        <dbReference type="PROSITE" id="PS51462"/>
    </source>
</evidence>
<sequence length="427" mass="47187">MSRAEMRHAFAGNPIIPGKRDKLATEALPSLLHASQEVERVKVLPLCDGKPLVAASSSSSISSPSCDGPPAARVWRLAWQALEDFGERIPLSVTSSSSGENPPQMYDQLVYLGEKERLAYFAIDVPACPAPNAEGRRPGVDGKQLRSLASMFASPSDDERVAFVDARTLMQAANWSDEEAMSELSIAGHARVMLGWHKEALYCGRCGSKTLSYLSGQRRVCSKCNNKLYPRIDPVVIMLVIDKERDCVILGRQSRFVSRMWSCLAGFMEPGESLEEAVRRETREEVGIELGDIVYHSSQPWPVGPSSMPCNLMVGFFAFATSFDIHVDHKELEDAQWHSREQVQRYLRSSDYENGTLDAASKIRYACFGDERVEAPKGTIEEKTELSSPTVPGPYAIAHHLIATWANEGVAHLISKRCLMSAVDLPI</sequence>
<evidence type="ECO:0000256" key="6">
    <source>
        <dbReference type="ARBA" id="ARBA00022801"/>
    </source>
</evidence>
<dbReference type="Pfam" id="PF09296">
    <property type="entry name" value="NUDIX-like"/>
    <property type="match status" value="1"/>
</dbReference>
<evidence type="ECO:0000313" key="11">
    <source>
        <dbReference type="EMBL" id="CAK9215507.1"/>
    </source>
</evidence>
<dbReference type="InterPro" id="IPR000086">
    <property type="entry name" value="NUDIX_hydrolase_dom"/>
</dbReference>
<dbReference type="SUPFAM" id="SSF55811">
    <property type="entry name" value="Nudix"/>
    <property type="match status" value="1"/>
</dbReference>
<evidence type="ECO:0000256" key="2">
    <source>
        <dbReference type="ARBA" id="ARBA00001947"/>
    </source>
</evidence>
<dbReference type="Proteomes" id="UP001497512">
    <property type="component" value="Chromosome 2"/>
</dbReference>
<dbReference type="InterPro" id="IPR020476">
    <property type="entry name" value="Nudix_hydrolase"/>
</dbReference>
<dbReference type="PRINTS" id="PR00502">
    <property type="entry name" value="NUDIXFAMILY"/>
</dbReference>
<dbReference type="Gene3D" id="3.90.79.10">
    <property type="entry name" value="Nucleoside Triphosphate Pyrophosphohydrolase"/>
    <property type="match status" value="1"/>
</dbReference>
<gene>
    <name evidence="11" type="ORF">CSSPTR1EN2_LOCUS12766</name>
</gene>
<keyword evidence="5" id="KW-0479">Metal-binding</keyword>
<name>A0ABP0U8J5_9BRYO</name>
<keyword evidence="12" id="KW-1185">Reference proteome</keyword>
<dbReference type="Pfam" id="PF00293">
    <property type="entry name" value="NUDIX"/>
    <property type="match status" value="1"/>
</dbReference>
<dbReference type="InterPro" id="IPR020084">
    <property type="entry name" value="NUDIX_hydrolase_CS"/>
</dbReference>
<proteinExistence type="inferred from homology"/>
<dbReference type="PROSITE" id="PS51462">
    <property type="entry name" value="NUDIX"/>
    <property type="match status" value="1"/>
</dbReference>
<evidence type="ECO:0000256" key="5">
    <source>
        <dbReference type="ARBA" id="ARBA00022723"/>
    </source>
</evidence>
<evidence type="ECO:0000256" key="4">
    <source>
        <dbReference type="ARBA" id="ARBA00012381"/>
    </source>
</evidence>
<comment type="similarity">
    <text evidence="3">Belongs to the Nudix hydrolase family. NudC subfamily.</text>
</comment>
<dbReference type="InterPro" id="IPR049734">
    <property type="entry name" value="NudC-like_C"/>
</dbReference>
<dbReference type="PANTHER" id="PTHR42904">
    <property type="entry name" value="NUDIX HYDROLASE, NUDC SUBFAMILY"/>
    <property type="match status" value="1"/>
</dbReference>
<evidence type="ECO:0000256" key="9">
    <source>
        <dbReference type="ARBA" id="ARBA00023679"/>
    </source>
</evidence>
<evidence type="ECO:0000256" key="7">
    <source>
        <dbReference type="ARBA" id="ARBA00022842"/>
    </source>
</evidence>
<keyword evidence="8" id="KW-0520">NAD</keyword>
<dbReference type="InterPro" id="IPR015375">
    <property type="entry name" value="NADH_PPase-like_N"/>
</dbReference>
<evidence type="ECO:0000256" key="1">
    <source>
        <dbReference type="ARBA" id="ARBA00001946"/>
    </source>
</evidence>
<accession>A0ABP0U8J5</accession>
<dbReference type="Gene3D" id="3.90.79.20">
    <property type="match status" value="1"/>
</dbReference>
<dbReference type="InterPro" id="IPR015797">
    <property type="entry name" value="NUDIX_hydrolase-like_dom_sf"/>
</dbReference>
<keyword evidence="7" id="KW-0460">Magnesium</keyword>
<evidence type="ECO:0000256" key="8">
    <source>
        <dbReference type="ARBA" id="ARBA00023027"/>
    </source>
</evidence>
<protein>
    <recommendedName>
        <fullName evidence="4">NAD(+) diphosphatase</fullName>
        <ecNumber evidence="4">3.6.1.22</ecNumber>
    </recommendedName>
</protein>
<comment type="cofactor">
    <cofactor evidence="2">
        <name>Zn(2+)</name>
        <dbReference type="ChEBI" id="CHEBI:29105"/>
    </cofactor>
</comment>
<dbReference type="EC" id="3.6.1.22" evidence="4"/>